<comment type="similarity">
    <text evidence="1 9">Belongs to the peptidase S11 family.</text>
</comment>
<reference evidence="11 12" key="1">
    <citation type="submission" date="2015-01" db="EMBL/GenBank/DDBJ databases">
        <title>Draft genome of the acidophilic iron oxidizer Ferrimicrobium acidiphilum strain T23.</title>
        <authorList>
            <person name="Poehlein A."/>
            <person name="Eisen S."/>
            <person name="Schloemann M."/>
            <person name="Johnson B.D."/>
            <person name="Daniel R."/>
            <person name="Muehling M."/>
        </authorList>
    </citation>
    <scope>NUCLEOTIDE SEQUENCE [LARGE SCALE GENOMIC DNA]</scope>
    <source>
        <strain evidence="11 12">T23</strain>
    </source>
</reference>
<keyword evidence="12" id="KW-1185">Reference proteome</keyword>
<accession>A0A0D8FWD0</accession>
<dbReference type="InterPro" id="IPR001967">
    <property type="entry name" value="Peptidase_S11_N"/>
</dbReference>
<dbReference type="OrthoDB" id="3530815at2"/>
<evidence type="ECO:0000256" key="5">
    <source>
        <dbReference type="ARBA" id="ARBA00022984"/>
    </source>
</evidence>
<dbReference type="GO" id="GO:0071555">
    <property type="term" value="P:cell wall organization"/>
    <property type="evidence" value="ECO:0007669"/>
    <property type="project" value="UniProtKB-KW"/>
</dbReference>
<protein>
    <submittedName>
        <fullName evidence="11">D-alanyl-D-alanine carboxypeptidase</fullName>
        <ecNumber evidence="11">3.4.16.4</ecNumber>
    </submittedName>
</protein>
<evidence type="ECO:0000259" key="10">
    <source>
        <dbReference type="Pfam" id="PF00768"/>
    </source>
</evidence>
<comment type="caution">
    <text evidence="11">The sequence shown here is derived from an EMBL/GenBank/DDBJ whole genome shotgun (WGS) entry which is preliminary data.</text>
</comment>
<dbReference type="GO" id="GO:0009252">
    <property type="term" value="P:peptidoglycan biosynthetic process"/>
    <property type="evidence" value="ECO:0007669"/>
    <property type="project" value="UniProtKB-KW"/>
</dbReference>
<proteinExistence type="inferred from homology"/>
<feature type="active site" description="Proton acceptor" evidence="7">
    <location>
        <position position="108"/>
    </location>
</feature>
<evidence type="ECO:0000256" key="9">
    <source>
        <dbReference type="RuleBase" id="RU004016"/>
    </source>
</evidence>
<dbReference type="Pfam" id="PF00768">
    <property type="entry name" value="Peptidase_S11"/>
    <property type="match status" value="1"/>
</dbReference>
<dbReference type="SUPFAM" id="SSF56601">
    <property type="entry name" value="beta-lactamase/transpeptidase-like"/>
    <property type="match status" value="1"/>
</dbReference>
<dbReference type="PRINTS" id="PR00725">
    <property type="entry name" value="DADACBPTASE1"/>
</dbReference>
<evidence type="ECO:0000256" key="7">
    <source>
        <dbReference type="PIRSR" id="PIRSR618044-1"/>
    </source>
</evidence>
<dbReference type="InterPro" id="IPR018044">
    <property type="entry name" value="Peptidase_S11"/>
</dbReference>
<evidence type="ECO:0000256" key="8">
    <source>
        <dbReference type="PIRSR" id="PIRSR618044-2"/>
    </source>
</evidence>
<feature type="domain" description="Peptidase S11 D-alanyl-D-alanine carboxypeptidase A N-terminal" evidence="10">
    <location>
        <begin position="100"/>
        <end position="275"/>
    </location>
</feature>
<dbReference type="Gene3D" id="3.40.710.10">
    <property type="entry name" value="DD-peptidase/beta-lactamase superfamily"/>
    <property type="match status" value="1"/>
</dbReference>
<dbReference type="eggNOG" id="COG1686">
    <property type="taxonomic scope" value="Bacteria"/>
</dbReference>
<dbReference type="GO" id="GO:0008360">
    <property type="term" value="P:regulation of cell shape"/>
    <property type="evidence" value="ECO:0007669"/>
    <property type="project" value="UniProtKB-KW"/>
</dbReference>
<dbReference type="STRING" id="1121877.FEAC_08450"/>
<keyword evidence="6" id="KW-0961">Cell wall biogenesis/degradation</keyword>
<dbReference type="EC" id="3.4.16.4" evidence="11"/>
<feature type="active site" description="Acyl-ester intermediate" evidence="7">
    <location>
        <position position="105"/>
    </location>
</feature>
<evidence type="ECO:0000256" key="4">
    <source>
        <dbReference type="ARBA" id="ARBA00022960"/>
    </source>
</evidence>
<dbReference type="GO" id="GO:0006508">
    <property type="term" value="P:proteolysis"/>
    <property type="evidence" value="ECO:0007669"/>
    <property type="project" value="InterPro"/>
</dbReference>
<sequence>MARGDQWVSTKGSRRSYSGRNSTMLFRRLLVAVLVLILILGLVSIVQLVRGVPNPTYTPSLASSSTIPGTPPTVAWPSKAEAAAEIMGVGLLGQHGTIHETEIASVAKMTTALLTLKAHPISLGESGPKLTITNADYQIYLNDKNAGDSVGAIKPGEVLSEEQLLELLLIPSADNVATMLAQWDAGSVSRFVTEMNSYAQSLGLHHTHYGDPSGVTPSTLSTPSDQLKIEAQFMANPVLANIASMPQVTLPVCGTVYNVNYVLGHDNIVGAKTGSILTGNFAMATQIKLGQSQLLGLGTILDVGGVQPLTNALNDGKAMAKSLQSIPRQETVLRKGQVVGYLDVPGARPDPVVAAETVTEIGWPGLSESFTPTLVKSVYGLPAGAKVGTATLTVGEQLKIVPLKVANAVAHPSIVWRLTHF</sequence>
<dbReference type="AlphaFoldDB" id="A0A0D8FWD0"/>
<name>A0A0D8FWD0_9ACTN</name>
<keyword evidence="3 11" id="KW-0378">Hydrolase</keyword>
<dbReference type="Proteomes" id="UP000032336">
    <property type="component" value="Unassembled WGS sequence"/>
</dbReference>
<dbReference type="GO" id="GO:0009002">
    <property type="term" value="F:serine-type D-Ala-D-Ala carboxypeptidase activity"/>
    <property type="evidence" value="ECO:0007669"/>
    <property type="project" value="UniProtKB-EC"/>
</dbReference>
<keyword evidence="4" id="KW-0133">Cell shape</keyword>
<evidence type="ECO:0000256" key="3">
    <source>
        <dbReference type="ARBA" id="ARBA00022801"/>
    </source>
</evidence>
<feature type="binding site" evidence="8">
    <location>
        <position position="272"/>
    </location>
    <ligand>
        <name>substrate</name>
    </ligand>
</feature>
<dbReference type="GeneID" id="78372133"/>
<keyword evidence="2" id="KW-0732">Signal</keyword>
<evidence type="ECO:0000256" key="2">
    <source>
        <dbReference type="ARBA" id="ARBA00022729"/>
    </source>
</evidence>
<organism evidence="11 12">
    <name type="scientific">Ferrimicrobium acidiphilum DSM 19497</name>
    <dbReference type="NCBI Taxonomy" id="1121877"/>
    <lineage>
        <taxon>Bacteria</taxon>
        <taxon>Bacillati</taxon>
        <taxon>Actinomycetota</taxon>
        <taxon>Acidimicrobiia</taxon>
        <taxon>Acidimicrobiales</taxon>
        <taxon>Acidimicrobiaceae</taxon>
        <taxon>Ferrimicrobium</taxon>
    </lineage>
</organism>
<evidence type="ECO:0000256" key="1">
    <source>
        <dbReference type="ARBA" id="ARBA00007164"/>
    </source>
</evidence>
<keyword evidence="11" id="KW-0121">Carboxypeptidase</keyword>
<evidence type="ECO:0000256" key="6">
    <source>
        <dbReference type="ARBA" id="ARBA00023316"/>
    </source>
</evidence>
<dbReference type="InterPro" id="IPR012338">
    <property type="entry name" value="Beta-lactam/transpept-like"/>
</dbReference>
<feature type="active site" evidence="7">
    <location>
        <position position="172"/>
    </location>
</feature>
<evidence type="ECO:0000313" key="12">
    <source>
        <dbReference type="Proteomes" id="UP000032336"/>
    </source>
</evidence>
<dbReference type="EMBL" id="JXUW01000005">
    <property type="protein sequence ID" value="KJE77411.1"/>
    <property type="molecule type" value="Genomic_DNA"/>
</dbReference>
<evidence type="ECO:0000313" key="11">
    <source>
        <dbReference type="EMBL" id="KJE77411.1"/>
    </source>
</evidence>
<dbReference type="RefSeq" id="WP_052565512.1">
    <property type="nucleotide sequence ID" value="NZ_JQKF01000004.1"/>
</dbReference>
<keyword evidence="11" id="KW-0645">Protease</keyword>
<keyword evidence="5" id="KW-0573">Peptidoglycan synthesis</keyword>
<gene>
    <name evidence="11" type="ORF">FEAC_08450</name>
</gene>